<keyword evidence="1" id="KW-0645">Protease</keyword>
<evidence type="ECO:0000313" key="1">
    <source>
        <dbReference type="EMBL" id="MFB6490826.1"/>
    </source>
</evidence>
<dbReference type="EMBL" id="JZWT02000015">
    <property type="protein sequence ID" value="MFB6490826.1"/>
    <property type="molecule type" value="Genomic_DNA"/>
</dbReference>
<keyword evidence="1" id="KW-0378">Hydrolase</keyword>
<comment type="caution">
    <text evidence="1">The sequence shown here is derived from an EMBL/GenBank/DDBJ whole genome shotgun (WGS) entry which is preliminary data.</text>
</comment>
<reference evidence="1" key="1">
    <citation type="submission" date="2024-07" db="EMBL/GenBank/DDBJ databases">
        <title>Metagenome and Metagenome-Assembled Genomes of Archaea from a hot spring from the geothermal field of Los Azufres, Mexico.</title>
        <authorList>
            <person name="Marin-Paredes R."/>
            <person name="Martinez-Romero E."/>
            <person name="Servin-Garciduenas L.E."/>
        </authorList>
    </citation>
    <scope>NUCLEOTIDE SEQUENCE</scope>
</reference>
<organism evidence="1 2">
    <name type="scientific">Thermoproteus sp. AZ2</name>
    <dbReference type="NCBI Taxonomy" id="1609232"/>
    <lineage>
        <taxon>Archaea</taxon>
        <taxon>Thermoproteota</taxon>
        <taxon>Thermoprotei</taxon>
        <taxon>Thermoproteales</taxon>
        <taxon>Thermoproteaceae</taxon>
        <taxon>Thermoproteus</taxon>
    </lineage>
</organism>
<proteinExistence type="predicted"/>
<accession>A0ACC6V1K6</accession>
<evidence type="ECO:0000313" key="2">
    <source>
        <dbReference type="Proteomes" id="UP000033636"/>
    </source>
</evidence>
<sequence>MGPAEVAAIYIAAWFALAVAVYAVRKDLVKGFLLIMWSSEKAAEAIRRISERLSAIPLRLYVAVAVALFLLSVYSPYFPIPAGLTVSLMPSFLYILLASTFGAVKALIGGAVQQAVAIGGQAGAVPLLPGITIPWGQLPYIAVAVAVGVALHEFMHGYAAVRHRIRLKTAGVFSAFFVASGAFVEPDEEELKASPLSAKIAVYVSGVAANVALALAALVIYLAGVHLGLGGAVLSAVNAQTAQLGFAPGDVITAVNGCGVSSRIVVPGQLLSLLNYLVGNPYGKPLCSPNSTITFTVSRGFREESIEVPASKFMDGALLLGLIEDGPLYRAGLKPGDRIVAIYGCGGNYRIYSGGDLLYTLEHIEEAGLCKPGETVIVEAAANGTLANFTVVLGSSPDNSSRPFFGIYSNQVAQIGDSALFNINLFTNTLFIKFIMWFYLINLGLAIINALPIYPLDGGLILDALLERALGRRAGRAATLAISIAFAGFLVFDSALGLMSGLYTQIFQLLR</sequence>
<gene>
    <name evidence="1" type="ORF">TU35_006235</name>
</gene>
<dbReference type="Proteomes" id="UP000033636">
    <property type="component" value="Unassembled WGS sequence"/>
</dbReference>
<name>A0ACC6V1K6_9CREN</name>
<protein>
    <submittedName>
        <fullName evidence="1">Site-2 protease family protein</fullName>
    </submittedName>
</protein>